<accession>U5DCE9</accession>
<gene>
    <name evidence="2" type="ORF">AMTR_s00046p00216280</name>
</gene>
<dbReference type="AlphaFoldDB" id="U5DCE9"/>
<dbReference type="Gramene" id="ERN18068">
    <property type="protein sequence ID" value="ERN18068"/>
    <property type="gene ID" value="AMTR_s00046p00216280"/>
</dbReference>
<feature type="region of interest" description="Disordered" evidence="1">
    <location>
        <begin position="1"/>
        <end position="125"/>
    </location>
</feature>
<sequence>MTRPREKKRPRPSRSFFSRSSNPTQSNSKEQDPYAKEAESAMTESTKKGTRENQTQIMIRPRKKKCPYPSCSFFSLSTLSNTSKEQDSYSKEAESSMTESTKKRTIENLSQTISRPRKKKCPRPSHSFFSLSSLSITSKEQDPYSNETASSINESIKKQKRGAVDRGIEIDEMKIRLLQFRVEERRQLINFMIREDPSVFIGTEK</sequence>
<evidence type="ECO:0000256" key="1">
    <source>
        <dbReference type="SAM" id="MobiDB-lite"/>
    </source>
</evidence>
<keyword evidence="3" id="KW-1185">Reference proteome</keyword>
<feature type="compositionally biased region" description="Basic residues" evidence="1">
    <location>
        <begin position="1"/>
        <end position="12"/>
    </location>
</feature>
<feature type="compositionally biased region" description="Basic and acidic residues" evidence="1">
    <location>
        <begin position="84"/>
        <end position="106"/>
    </location>
</feature>
<organism evidence="2 3">
    <name type="scientific">Amborella trichopoda</name>
    <dbReference type="NCBI Taxonomy" id="13333"/>
    <lineage>
        <taxon>Eukaryota</taxon>
        <taxon>Viridiplantae</taxon>
        <taxon>Streptophyta</taxon>
        <taxon>Embryophyta</taxon>
        <taxon>Tracheophyta</taxon>
        <taxon>Spermatophyta</taxon>
        <taxon>Magnoliopsida</taxon>
        <taxon>Amborellales</taxon>
        <taxon>Amborellaceae</taxon>
        <taxon>Amborella</taxon>
    </lineage>
</organism>
<reference evidence="3" key="1">
    <citation type="journal article" date="2013" name="Science">
        <title>The Amborella genome and the evolution of flowering plants.</title>
        <authorList>
            <consortium name="Amborella Genome Project"/>
        </authorList>
    </citation>
    <scope>NUCLEOTIDE SEQUENCE [LARGE SCALE GENOMIC DNA]</scope>
</reference>
<dbReference type="HOGENOM" id="CLU_1339179_0_0_1"/>
<evidence type="ECO:0000313" key="3">
    <source>
        <dbReference type="Proteomes" id="UP000017836"/>
    </source>
</evidence>
<feature type="region of interest" description="Disordered" evidence="1">
    <location>
        <begin position="139"/>
        <end position="163"/>
    </location>
</feature>
<dbReference type="EMBL" id="KI392290">
    <property type="protein sequence ID" value="ERN18068.1"/>
    <property type="molecule type" value="Genomic_DNA"/>
</dbReference>
<name>U5DCE9_AMBTC</name>
<feature type="compositionally biased region" description="Low complexity" evidence="1">
    <location>
        <begin position="70"/>
        <end position="83"/>
    </location>
</feature>
<protein>
    <submittedName>
        <fullName evidence="2">Uncharacterized protein</fullName>
    </submittedName>
</protein>
<feature type="compositionally biased region" description="Polar residues" evidence="1">
    <location>
        <begin position="143"/>
        <end position="154"/>
    </location>
</feature>
<proteinExistence type="predicted"/>
<evidence type="ECO:0000313" key="2">
    <source>
        <dbReference type="EMBL" id="ERN18068.1"/>
    </source>
</evidence>
<dbReference type="Proteomes" id="UP000017836">
    <property type="component" value="Unassembled WGS sequence"/>
</dbReference>
<feature type="compositionally biased region" description="Basic and acidic residues" evidence="1">
    <location>
        <begin position="29"/>
        <end position="51"/>
    </location>
</feature>